<evidence type="ECO:0000313" key="1">
    <source>
        <dbReference type="EMBL" id="KAG0592664.1"/>
    </source>
</evidence>
<keyword evidence="2" id="KW-1185">Reference proteome</keyword>
<comment type="caution">
    <text evidence="1">The sequence shown here is derived from an EMBL/GenBank/DDBJ whole genome shotgun (WGS) entry which is preliminary data.</text>
</comment>
<reference evidence="1" key="1">
    <citation type="submission" date="2020-06" db="EMBL/GenBank/DDBJ databases">
        <title>WGS assembly of Ceratodon purpureus strain R40.</title>
        <authorList>
            <person name="Carey S.B."/>
            <person name="Jenkins J."/>
            <person name="Shu S."/>
            <person name="Lovell J.T."/>
            <person name="Sreedasyam A."/>
            <person name="Maumus F."/>
            <person name="Tiley G.P."/>
            <person name="Fernandez-Pozo N."/>
            <person name="Barry K."/>
            <person name="Chen C."/>
            <person name="Wang M."/>
            <person name="Lipzen A."/>
            <person name="Daum C."/>
            <person name="Saski C.A."/>
            <person name="Payton A.C."/>
            <person name="Mcbreen J.C."/>
            <person name="Conrad R.E."/>
            <person name="Kollar L.M."/>
            <person name="Olsson S."/>
            <person name="Huttunen S."/>
            <person name="Landis J.B."/>
            <person name="Wickett N.J."/>
            <person name="Johnson M.G."/>
            <person name="Rensing S.A."/>
            <person name="Grimwood J."/>
            <person name="Schmutz J."/>
            <person name="Mcdaniel S.F."/>
        </authorList>
    </citation>
    <scope>NUCLEOTIDE SEQUENCE</scope>
    <source>
        <strain evidence="1">R40</strain>
    </source>
</reference>
<proteinExistence type="predicted"/>
<dbReference type="EMBL" id="CM026421">
    <property type="protein sequence ID" value="KAG0592664.1"/>
    <property type="molecule type" value="Genomic_DNA"/>
</dbReference>
<dbReference type="Proteomes" id="UP000822688">
    <property type="component" value="Chromosome 1"/>
</dbReference>
<protein>
    <submittedName>
        <fullName evidence="1">Uncharacterized protein</fullName>
    </submittedName>
</protein>
<gene>
    <name evidence="1" type="ORF">KC19_1G271300</name>
</gene>
<dbReference type="AlphaFoldDB" id="A0A8T0J9S5"/>
<evidence type="ECO:0000313" key="2">
    <source>
        <dbReference type="Proteomes" id="UP000822688"/>
    </source>
</evidence>
<sequence length="59" mass="6221">MGGASEFTPGSSGDGIFSGIRIWGRIFGQISGSHIHNGTILLPEYFNPKITTQSLSPGK</sequence>
<accession>A0A8T0J9S5</accession>
<name>A0A8T0J9S5_CERPU</name>
<organism evidence="1 2">
    <name type="scientific">Ceratodon purpureus</name>
    <name type="common">Fire moss</name>
    <name type="synonym">Dicranum purpureum</name>
    <dbReference type="NCBI Taxonomy" id="3225"/>
    <lineage>
        <taxon>Eukaryota</taxon>
        <taxon>Viridiplantae</taxon>
        <taxon>Streptophyta</taxon>
        <taxon>Embryophyta</taxon>
        <taxon>Bryophyta</taxon>
        <taxon>Bryophytina</taxon>
        <taxon>Bryopsida</taxon>
        <taxon>Dicranidae</taxon>
        <taxon>Pseudoditrichales</taxon>
        <taxon>Ditrichaceae</taxon>
        <taxon>Ceratodon</taxon>
    </lineage>
</organism>